<dbReference type="Gene3D" id="3.90.190.10">
    <property type="entry name" value="Protein tyrosine phosphatase superfamily"/>
    <property type="match status" value="1"/>
</dbReference>
<evidence type="ECO:0000256" key="12">
    <source>
        <dbReference type="SAM" id="SignalP"/>
    </source>
</evidence>
<feature type="domain" description="Tyrosine-protein phosphatase" evidence="13">
    <location>
        <begin position="1034"/>
        <end position="1293"/>
    </location>
</feature>
<dbReference type="SMART" id="SM00060">
    <property type="entry name" value="FN3"/>
    <property type="match status" value="10"/>
</dbReference>
<name>F7DSS9_XENTR</name>
<dbReference type="PROSITE" id="PS50056">
    <property type="entry name" value="TYR_PHOSPHATASE_2"/>
    <property type="match status" value="1"/>
</dbReference>
<keyword evidence="6" id="KW-0904">Protein phosphatase</keyword>
<comment type="subcellular location">
    <subcellularLocation>
        <location evidence="1">Membrane</location>
        <topology evidence="1">Single-pass type I membrane protein</topology>
    </subcellularLocation>
</comment>
<dbReference type="EC" id="3.1.3.48" evidence="2"/>
<organism evidence="16">
    <name type="scientific">Xenopus tropicalis</name>
    <name type="common">Western clawed frog</name>
    <name type="synonym">Silurana tropicalis</name>
    <dbReference type="NCBI Taxonomy" id="8364"/>
    <lineage>
        <taxon>Eukaryota</taxon>
        <taxon>Metazoa</taxon>
        <taxon>Chordata</taxon>
        <taxon>Craniata</taxon>
        <taxon>Vertebrata</taxon>
        <taxon>Euteleostomi</taxon>
        <taxon>Amphibia</taxon>
        <taxon>Batrachia</taxon>
        <taxon>Anura</taxon>
        <taxon>Pipoidea</taxon>
        <taxon>Pipidae</taxon>
        <taxon>Xenopodinae</taxon>
        <taxon>Xenopus</taxon>
        <taxon>Silurana</taxon>
    </lineage>
</organism>
<evidence type="ECO:0000313" key="16">
    <source>
        <dbReference type="Ensembl" id="ENSXETP00000049562"/>
    </source>
</evidence>
<dbReference type="SMART" id="SM00194">
    <property type="entry name" value="PTPc"/>
    <property type="match status" value="1"/>
</dbReference>
<dbReference type="FunFam" id="3.90.190.10:FF:000009">
    <property type="entry name" value="Receptor-type tyrosine-protein phosphatase beta"/>
    <property type="match status" value="1"/>
</dbReference>
<dbReference type="InterPro" id="IPR000387">
    <property type="entry name" value="Tyr_Pase_dom"/>
</dbReference>
<keyword evidence="3 11" id="KW-0812">Transmembrane</keyword>
<dbReference type="InterPro" id="IPR016130">
    <property type="entry name" value="Tyr_Pase_AS"/>
</dbReference>
<dbReference type="CDD" id="cd00063">
    <property type="entry name" value="FN3"/>
    <property type="match status" value="8"/>
</dbReference>
<accession>F7DSS9</accession>
<dbReference type="PROSITE" id="PS00383">
    <property type="entry name" value="TYR_PHOSPHATASE_1"/>
    <property type="match status" value="1"/>
</dbReference>
<keyword evidence="17" id="KW-1185">Reference proteome</keyword>
<keyword evidence="9" id="KW-0325">Glycoprotein</keyword>
<evidence type="ECO:0000256" key="9">
    <source>
        <dbReference type="ARBA" id="ARBA00023180"/>
    </source>
</evidence>
<evidence type="ECO:0000256" key="3">
    <source>
        <dbReference type="ARBA" id="ARBA00022692"/>
    </source>
</evidence>
<evidence type="ECO:0000256" key="6">
    <source>
        <dbReference type="ARBA" id="ARBA00022912"/>
    </source>
</evidence>
<feature type="transmembrane region" description="Helical" evidence="11">
    <location>
        <begin position="961"/>
        <end position="986"/>
    </location>
</feature>
<evidence type="ECO:0000259" key="14">
    <source>
        <dbReference type="PROSITE" id="PS50056"/>
    </source>
</evidence>
<feature type="domain" description="Fibronectin type-III" evidence="15">
    <location>
        <begin position="770"/>
        <end position="859"/>
    </location>
</feature>
<evidence type="ECO:0000256" key="1">
    <source>
        <dbReference type="ARBA" id="ARBA00004479"/>
    </source>
</evidence>
<dbReference type="PROSITE" id="PS50853">
    <property type="entry name" value="FN3"/>
    <property type="match status" value="9"/>
</dbReference>
<feature type="signal peptide" evidence="12">
    <location>
        <begin position="1"/>
        <end position="32"/>
    </location>
</feature>
<feature type="domain" description="Fibronectin type-III" evidence="15">
    <location>
        <begin position="406"/>
        <end position="497"/>
    </location>
</feature>
<reference evidence="16" key="1">
    <citation type="journal article" date="2010" name="Science">
        <title>The genome of the Western clawed frog Xenopus tropicalis.</title>
        <authorList>
            <person name="Hellsten U."/>
            <person name="Harland R.M."/>
            <person name="Gilchrist M.J."/>
            <person name="Hendrix D."/>
            <person name="Jurka J."/>
            <person name="Kapitonov V."/>
            <person name="Ovcharenko I."/>
            <person name="Putnam N.H."/>
            <person name="Shu S."/>
            <person name="Taher L."/>
            <person name="Blitz I.L."/>
            <person name="Blumberg B."/>
            <person name="Dichmann D.S."/>
            <person name="Dubchak I."/>
            <person name="Amaya E."/>
            <person name="Detter J.C."/>
            <person name="Fletcher R."/>
            <person name="Gerhard D.S."/>
            <person name="Goodstein D."/>
            <person name="Graves T."/>
            <person name="Grigoriev I.V."/>
            <person name="Grimwood J."/>
            <person name="Kawashima T."/>
            <person name="Lindquist E."/>
            <person name="Lucas S.M."/>
            <person name="Mead P.E."/>
            <person name="Mitros T."/>
            <person name="Ogino H."/>
            <person name="Ohta Y."/>
            <person name="Poliakov A.V."/>
            <person name="Pollet N."/>
            <person name="Robert J."/>
            <person name="Salamov A."/>
            <person name="Sater A.K."/>
            <person name="Schmutz J."/>
            <person name="Terry A."/>
            <person name="Vize P.D."/>
            <person name="Warren W.C."/>
            <person name="Wells D."/>
            <person name="Wills A."/>
            <person name="Wilson R.K."/>
            <person name="Zimmerman L.B."/>
            <person name="Zorn A.M."/>
            <person name="Grainger R."/>
            <person name="Grammer T."/>
            <person name="Khokha M.K."/>
            <person name="Richardson P.M."/>
            <person name="Rokhsar D.S."/>
        </authorList>
    </citation>
    <scope>NUCLEOTIDE SEQUENCE [LARGE SCALE GENOMIC DNA]</scope>
    <source>
        <strain evidence="16">Nigerian</strain>
    </source>
</reference>
<evidence type="ECO:0000256" key="7">
    <source>
        <dbReference type="ARBA" id="ARBA00022989"/>
    </source>
</evidence>
<dbReference type="HOGENOM" id="CLU_001541_2_0_1"/>
<feature type="chain" id="PRO_5044731559" description="protein-tyrosine-phosphatase" evidence="12">
    <location>
        <begin position="33"/>
        <end position="1327"/>
    </location>
</feature>
<dbReference type="SUPFAM" id="SSF52799">
    <property type="entry name" value="(Phosphotyrosine protein) phosphatases II"/>
    <property type="match status" value="1"/>
</dbReference>
<feature type="domain" description="Fibronectin type-III" evidence="15">
    <location>
        <begin position="590"/>
        <end position="681"/>
    </location>
</feature>
<dbReference type="Bgee" id="ENSXETG00000022920">
    <property type="expression patterns" value="Expressed in liver and 8 other cell types or tissues"/>
</dbReference>
<feature type="domain" description="Fibronectin type-III" evidence="15">
    <location>
        <begin position="222"/>
        <end position="313"/>
    </location>
</feature>
<dbReference type="OrthoDB" id="6058203at2759"/>
<evidence type="ECO:0000256" key="8">
    <source>
        <dbReference type="ARBA" id="ARBA00023136"/>
    </source>
</evidence>
<dbReference type="SMART" id="SM00404">
    <property type="entry name" value="PTPc_motif"/>
    <property type="match status" value="1"/>
</dbReference>
<dbReference type="InterPro" id="IPR029021">
    <property type="entry name" value="Prot-tyrosine_phosphatase-like"/>
</dbReference>
<dbReference type="CDD" id="cd14619">
    <property type="entry name" value="R-PTPc-H"/>
    <property type="match status" value="1"/>
</dbReference>
<dbReference type="Gene3D" id="2.60.40.10">
    <property type="entry name" value="Immunoglobulins"/>
    <property type="match status" value="9"/>
</dbReference>
<dbReference type="SUPFAM" id="SSF49265">
    <property type="entry name" value="Fibronectin type III"/>
    <property type="match status" value="5"/>
</dbReference>
<keyword evidence="8 11" id="KW-0472">Membrane</keyword>
<evidence type="ECO:0000313" key="19">
    <source>
        <dbReference type="Xenbase" id="XB-GENE-992810"/>
    </source>
</evidence>
<feature type="domain" description="Fibronectin type-III" evidence="15">
    <location>
        <begin position="127"/>
        <end position="221"/>
    </location>
</feature>
<keyword evidence="7 11" id="KW-1133">Transmembrane helix</keyword>
<dbReference type="Ensembl" id="ENSXETT00000049562">
    <property type="protein sequence ID" value="ENSXETP00000049562"/>
    <property type="gene ID" value="ENSXETG00000022920"/>
</dbReference>
<dbReference type="InterPro" id="IPR036116">
    <property type="entry name" value="FN3_sf"/>
</dbReference>
<dbReference type="PANTHER" id="PTHR46957">
    <property type="entry name" value="CYTOKINE RECEPTOR"/>
    <property type="match status" value="1"/>
</dbReference>
<dbReference type="GeneID" id="101733801"/>
<evidence type="ECO:0000256" key="4">
    <source>
        <dbReference type="ARBA" id="ARBA00022729"/>
    </source>
</evidence>
<dbReference type="InterPro" id="IPR013783">
    <property type="entry name" value="Ig-like_fold"/>
</dbReference>
<feature type="domain" description="Fibronectin type-III" evidence="15">
    <location>
        <begin position="682"/>
        <end position="769"/>
    </location>
</feature>
<keyword evidence="18" id="KW-0675">Receptor</keyword>
<dbReference type="PROSITE" id="PS50055">
    <property type="entry name" value="TYR_PHOSPHATASE_PTP"/>
    <property type="match status" value="1"/>
</dbReference>
<dbReference type="AGR" id="Xenbase:XB-GENE-992810"/>
<dbReference type="GO" id="GO:0016020">
    <property type="term" value="C:membrane"/>
    <property type="evidence" value="ECO:0007669"/>
    <property type="project" value="UniProtKB-SubCell"/>
</dbReference>
<dbReference type="InterPro" id="IPR000242">
    <property type="entry name" value="PTP_cat"/>
</dbReference>
<dbReference type="InterPro" id="IPR050713">
    <property type="entry name" value="RTP_Phos/Ushers"/>
</dbReference>
<sequence length="1327" mass="143751">MAFISNYCGHCRALLLFSLIFLIWHGGTPVAAQSVPSPVQSVSISNITTTNVTLSWVPPNDTDKDTYTYSITVYNGSSPWNLPKNISGTSTQVTGLMPGVFYTFSVFTVTSNGTMSSQNGSISGTTVPSPVQSVSVSNITTTNVTLSWVPPNDINKDTYTYSITVYNGSSPWDWPKNISGTSTQVTGLIPGVFYTFSVFTVTSNGTMSSQAGSTSGTTVPSPVQSVSISNIMTTNVTLSWVPPNDINKDTYTYSITVYNGSTSWNGPTNISGTSTQVTGLIPGVYYTFSVFTVTSNGTKSSQAGSTSGTTVPSPVQSVSISNIMTTNVTLSWVPPNDINKDTYTYSITVSNGSSPWNGPKNISGTSTLVTGLIPGVYYTFSVFTVTSNGTMSSQNGSTSGTTEPLPAKDLTITSRTMTTLNLSWTPPNDINSNTYSYSINLSNGSTTWNITTPKNANSAQVTDLLPGVTYTISVYTLTSSGTISSGVDSIKGTTRPSLVTTVSIIKQTNNSVTISWTPPQDINQATYMYSINVTNSAGSWNVNSSTNVSSKEVLDLLPGVTYTFCVYTVTSDGTKSSDCSPDSSTTRPTLVKDVTVKSQTTDSVTLSWTTPNDINKGSYYYLITTACGTTTCNVNSTVNANGATVASLLPGLTYQFSVYTVTSDGTNSSAFASTSGTTAPNAPTSVSGNPVNTTALSVNWTPPNDLNKNNYTYTVFWQRNNESLNQSITSNTTIIGGLTAGNQYNVSVISVINNVPSVKAVAYLQTNPEVPGGFKIVTITNSSVNVSWTIPSGGSFSGIEINAVSGTSNLTKQFTGPSSEGILDGLIPGTAYNLILRSFSSYPSGSSGRISRRATTNNIITYSNPIIEKVQLDPNTVTGITCTKVGGGYQLKVAFVCPSGSYSSIKILADGNEKETIPAQNCSQGATVQSLQPATKYIITVETVADSRQVSDFIICYTDNVGVIVGSIFGVLLFLLVVGLIAYFVLRKRRGSKNPFKKERGNMQKINIVRMPSVMKSAFPDYYQRQHADSDFGFAEEYQQLSNVGINQSKLAAELSENRSKNRFTNVLPYDHSRVRLNRIDADETSDYINANYMPGYNSSKEFIASQGPLPNTSADFWRMIWENQVSTIVMLTNCMENGRVKCEHYWPLDYTPCTYGDITVTVTSEMILPDWTVRDFTLKHAKQQGNKHARHFHFTVWPDHGVPENTTTIVEFRNLVREYMDLKRSSGPTVVHCSAGVGRTGTLIALDYLIQKMEKEQRIGIYSFVQKMRQNRPLMVQTESQYVFLNKCMLDLIQNPPDENIYENQIGGDLIYENASVVRDYQKDNL</sequence>
<dbReference type="Pfam" id="PF00102">
    <property type="entry name" value="Y_phosphatase"/>
    <property type="match status" value="1"/>
</dbReference>
<evidence type="ECO:0000259" key="13">
    <source>
        <dbReference type="PROSITE" id="PS50055"/>
    </source>
</evidence>
<evidence type="ECO:0000256" key="2">
    <source>
        <dbReference type="ARBA" id="ARBA00013064"/>
    </source>
</evidence>
<dbReference type="PRINTS" id="PR00700">
    <property type="entry name" value="PRTYPHPHTASE"/>
</dbReference>
<dbReference type="Pfam" id="PF00041">
    <property type="entry name" value="fn3"/>
    <property type="match status" value="9"/>
</dbReference>
<evidence type="ECO:0000259" key="15">
    <source>
        <dbReference type="PROSITE" id="PS50853"/>
    </source>
</evidence>
<gene>
    <name evidence="16 18 19" type="primary">ptprh</name>
</gene>
<reference evidence="18" key="3">
    <citation type="submission" date="2025-04" db="UniProtKB">
        <authorList>
            <consortium name="RefSeq"/>
        </authorList>
    </citation>
    <scope>IDENTIFICATION</scope>
    <source>
        <strain evidence="18">Nigerian</strain>
        <tissue evidence="18">Liver and blood</tissue>
    </source>
</reference>
<feature type="domain" description="Fibronectin type-III" evidence="15">
    <location>
        <begin position="498"/>
        <end position="589"/>
    </location>
</feature>
<dbReference type="CTD" id="5794"/>
<dbReference type="InterPro" id="IPR003595">
    <property type="entry name" value="Tyr_Pase_cat"/>
</dbReference>
<feature type="domain" description="Fibronectin type-III" evidence="15">
    <location>
        <begin position="314"/>
        <end position="405"/>
    </location>
</feature>
<dbReference type="KEGG" id="xtr:101733801"/>
<dbReference type="PaxDb" id="8364-ENSXETP00000059550"/>
<dbReference type="RefSeq" id="XP_012822947.2">
    <property type="nucleotide sequence ID" value="XM_012967493.3"/>
</dbReference>
<keyword evidence="5" id="KW-0378">Hydrolase</keyword>
<dbReference type="GeneTree" id="ENSGT00940000165368"/>
<dbReference type="Proteomes" id="UP000008143">
    <property type="component" value="Chromosome 7"/>
</dbReference>
<evidence type="ECO:0000256" key="10">
    <source>
        <dbReference type="ARBA" id="ARBA00051722"/>
    </source>
</evidence>
<proteinExistence type="predicted"/>
<dbReference type="eggNOG" id="KOG0791">
    <property type="taxonomic scope" value="Eukaryota"/>
</dbReference>
<dbReference type="PANTHER" id="PTHR46957:SF10">
    <property type="entry name" value="PROTEIN TYROSINE PHOSPHATASE, RECEPTOR TYPE, H"/>
    <property type="match status" value="1"/>
</dbReference>
<dbReference type="InterPro" id="IPR003961">
    <property type="entry name" value="FN3_dom"/>
</dbReference>
<dbReference type="GO" id="GO:0004725">
    <property type="term" value="F:protein tyrosine phosphatase activity"/>
    <property type="evidence" value="ECO:0007669"/>
    <property type="project" value="UniProtKB-EC"/>
</dbReference>
<evidence type="ECO:0000313" key="18">
    <source>
        <dbReference type="RefSeq" id="XP_012822947.2"/>
    </source>
</evidence>
<dbReference type="FunFam" id="2.60.40.10:FF:001643">
    <property type="entry name" value="Putative Sortilin-related receptor"/>
    <property type="match status" value="7"/>
</dbReference>
<evidence type="ECO:0000256" key="11">
    <source>
        <dbReference type="SAM" id="Phobius"/>
    </source>
</evidence>
<reference evidence="16" key="2">
    <citation type="submission" date="2011-06" db="UniProtKB">
        <authorList>
            <consortium name="Ensembl"/>
        </authorList>
    </citation>
    <scope>IDENTIFICATION</scope>
</reference>
<dbReference type="OMA" id="NCTNASP"/>
<comment type="catalytic activity">
    <reaction evidence="10">
        <text>O-phospho-L-tyrosyl-[protein] + H2O = L-tyrosyl-[protein] + phosphate</text>
        <dbReference type="Rhea" id="RHEA:10684"/>
        <dbReference type="Rhea" id="RHEA-COMP:10136"/>
        <dbReference type="Rhea" id="RHEA-COMP:20101"/>
        <dbReference type="ChEBI" id="CHEBI:15377"/>
        <dbReference type="ChEBI" id="CHEBI:43474"/>
        <dbReference type="ChEBI" id="CHEBI:46858"/>
        <dbReference type="ChEBI" id="CHEBI:61978"/>
        <dbReference type="EC" id="3.1.3.48"/>
    </reaction>
</comment>
<feature type="domain" description="Tyrosine specific protein phosphatases" evidence="14">
    <location>
        <begin position="1211"/>
        <end position="1284"/>
    </location>
</feature>
<feature type="domain" description="Fibronectin type-III" evidence="15">
    <location>
        <begin position="35"/>
        <end position="125"/>
    </location>
</feature>
<dbReference type="GO" id="GO:0043235">
    <property type="term" value="C:receptor complex"/>
    <property type="evidence" value="ECO:0000318"/>
    <property type="project" value="GO_Central"/>
</dbReference>
<protein>
    <recommendedName>
        <fullName evidence="2">protein-tyrosine-phosphatase</fullName>
        <ecNumber evidence="2">3.1.3.48</ecNumber>
    </recommendedName>
</protein>
<evidence type="ECO:0000313" key="17">
    <source>
        <dbReference type="Proteomes" id="UP000008143"/>
    </source>
</evidence>
<evidence type="ECO:0000256" key="5">
    <source>
        <dbReference type="ARBA" id="ARBA00022801"/>
    </source>
</evidence>
<dbReference type="Xenbase" id="XB-GENE-992810">
    <property type="gene designation" value="ptprh"/>
</dbReference>
<keyword evidence="4 12" id="KW-0732">Signal</keyword>